<reference evidence="2" key="1">
    <citation type="journal article" date="2014" name="Front. Microbiol.">
        <title>High frequency of phylogenetically diverse reductive dehalogenase-homologous genes in deep subseafloor sedimentary metagenomes.</title>
        <authorList>
            <person name="Kawai M."/>
            <person name="Futagami T."/>
            <person name="Toyoda A."/>
            <person name="Takaki Y."/>
            <person name="Nishi S."/>
            <person name="Hori S."/>
            <person name="Arai W."/>
            <person name="Tsubouchi T."/>
            <person name="Morono Y."/>
            <person name="Uchiyama I."/>
            <person name="Ito T."/>
            <person name="Fujiyama A."/>
            <person name="Inagaki F."/>
            <person name="Takami H."/>
        </authorList>
    </citation>
    <scope>NUCLEOTIDE SEQUENCE</scope>
    <source>
        <strain evidence="2">Expedition CK06-06</strain>
    </source>
</reference>
<sequence length="274" mass="30936">MHSDVPAGVDGPYSHPGELLWLHTFLPGECQAVLYADELTEGWFYPPDYYEPLADTIVWLYRCPLPEDYWFYQEDGTIYWLDVTAYPEEESYFGWKTSLDHWNDDGGYAFGEEPYIDPGDWEELRYPVGHIMVGESIDLAFQLWGIPEPVVQANKWQQTPDLAPTGMDVSAYAPDFILADDYQCTTPGPITEIDIWGSWLGDILPSGGADDVSFTLSIHEDIPAGGGEPSQPGDLLWRWDSPQFMARPYQVGIVEGWLEPPADYTPPPADTVAW</sequence>
<feature type="domain" description="DUF7901" evidence="1">
    <location>
        <begin position="155"/>
        <end position="265"/>
    </location>
</feature>
<evidence type="ECO:0000313" key="2">
    <source>
        <dbReference type="EMBL" id="GAF89329.1"/>
    </source>
</evidence>
<dbReference type="InterPro" id="IPR057223">
    <property type="entry name" value="DUF7901"/>
</dbReference>
<accession>X0T7Z8</accession>
<name>X0T7Z8_9ZZZZ</name>
<protein>
    <recommendedName>
        <fullName evidence="1">DUF7901 domain-containing protein</fullName>
    </recommendedName>
</protein>
<dbReference type="EMBL" id="BARS01019299">
    <property type="protein sequence ID" value="GAF89329.1"/>
    <property type="molecule type" value="Genomic_DNA"/>
</dbReference>
<feature type="non-terminal residue" evidence="2">
    <location>
        <position position="274"/>
    </location>
</feature>
<feature type="domain" description="DUF7901" evidence="1">
    <location>
        <begin position="1"/>
        <end position="143"/>
    </location>
</feature>
<evidence type="ECO:0000259" key="1">
    <source>
        <dbReference type="Pfam" id="PF25470"/>
    </source>
</evidence>
<comment type="caution">
    <text evidence="2">The sequence shown here is derived from an EMBL/GenBank/DDBJ whole genome shotgun (WGS) entry which is preliminary data.</text>
</comment>
<dbReference type="Pfam" id="PF25470">
    <property type="entry name" value="DUF7901"/>
    <property type="match status" value="2"/>
</dbReference>
<gene>
    <name evidence="2" type="ORF">S01H1_31294</name>
</gene>
<organism evidence="2">
    <name type="scientific">marine sediment metagenome</name>
    <dbReference type="NCBI Taxonomy" id="412755"/>
    <lineage>
        <taxon>unclassified sequences</taxon>
        <taxon>metagenomes</taxon>
        <taxon>ecological metagenomes</taxon>
    </lineage>
</organism>
<dbReference type="AlphaFoldDB" id="X0T7Z8"/>
<proteinExistence type="predicted"/>